<evidence type="ECO:0000313" key="3">
    <source>
        <dbReference type="EMBL" id="TQD23583.1"/>
    </source>
</evidence>
<gene>
    <name evidence="3" type="ORF">FKV42_13765</name>
</gene>
<dbReference type="NCBIfam" id="NF038326">
    <property type="entry name" value="DISARM_DrmAL"/>
    <property type="match status" value="1"/>
</dbReference>
<sequence length="1269" mass="143626">MRDIFIEELMKEVLGPRYGPEEVLIGTSPYNEYLTGVIIPKNCKKVETSPESEMISSEEACSESEDDNSSDDPISILPTELDPRMKPKSFGISFLIKGQNPVIDVCVTWGRYKDVSISEDSASNDSSIHKADKWKRKPFMKILNINLSSAAEGNETVYDEEDGQIHLNIKKIQSNGTLHVVLSLINDLKIKECTGDAIVQASIYQPSLRVNLGEGCSLESMENSNEDDILAFIYRENPILSRGHMCSAIWKAIDYQEQFEIEKLWPDGYFFDDCAVFYNCAVRSEFIPLYPNSAPNFTWDESIFDVSPELSALKLSEMWESTDIDAYLSPLVEAYSLWIQKNESSIGKYDEKSAVFVQKLVDKQKLSLIRLKSGIECLKNNKNALLSFCFANKTIWLQNLWKKKRKYSDDDVDFRWRPFQLAFFLINIESLYSQNSEYRNHLDLLWVPTGGGKTESYLAMMAFVIALRRINAKDNDKNINDITGAGTAVITRYTLRLLTVQQFRRTLLMVTAAEYLRIFNNNGAIGWRPEKCSFSENWLYGSTIFSVGMWVGGSVSPNHLRGDYGAVTALTKGDVDGEPAQVVKCPVCGEWLAIPRSGLPVGANKLHLIVKSKRTISDLQNATIKLKDPIKTVNFSQGGLLPGYYTLLLTVDSTRKIDENEIDELVCEMEKSLDIEVKSFRASRPGYFPIDSEPGRKKEQPIDFEIFCTNPECDLNKGVNHKEGVPFTLLTTEDEQLPDGLFLKKRKTPFLPESRIPIPAYTVDEQIYSRCPTVVVSTADKIARLAFEPRAASLFGNITNYNIFYGYYRKDIFPKEILKSATNNKYCLEIKSFGPPELIVQDELHLMDGPLGSMFGLYESVVDGLIRKAGGKPKYIASSATVNQAEKQVMSLFNRPLSQFPAYGLSFKDSFFVTLPEFSDGWDENRPGRVYMGIYAPGMGPLTPLVRIWSRLLKTGHDNLSKREIINYWTLVGYFNSLRELGGNRALYREDIIERLAHISENLPLRSTDDDKAVELSSRIDSTDIPQILEELENGGQNQNVNENPDAIFTTSMFGTGVDIPHLSLMVVNGQPKTTSQYIQATGRVGREHGALAVTFYKAGRPRDLSHYEIFGGYHHRVNLEVEPASVSPFADGCMAKAAGPAIVSFLRNMSESIVEWASESGDAIRNSDAIKDFEEFIMCCLDDRLQPEERDKIIRYFKSEFEKWENTSKKLDIEGQDLVYNEYRPYQKPEKNVVLSDPAHERIEHLTKVYKNAPQSLREIEETTSFEV</sequence>
<organism evidence="3 4">
    <name type="scientific">Methanolobus vulcani</name>
    <dbReference type="NCBI Taxonomy" id="38026"/>
    <lineage>
        <taxon>Archaea</taxon>
        <taxon>Methanobacteriati</taxon>
        <taxon>Methanobacteriota</taxon>
        <taxon>Stenosarchaea group</taxon>
        <taxon>Methanomicrobia</taxon>
        <taxon>Methanosarcinales</taxon>
        <taxon>Methanosarcinaceae</taxon>
        <taxon>Methanolobus</taxon>
    </lineage>
</organism>
<keyword evidence="3" id="KW-0347">Helicase</keyword>
<dbReference type="SUPFAM" id="SSF52540">
    <property type="entry name" value="P-loop containing nucleoside triphosphate hydrolases"/>
    <property type="match status" value="1"/>
</dbReference>
<feature type="region of interest" description="Disordered" evidence="1">
    <location>
        <begin position="48"/>
        <end position="80"/>
    </location>
</feature>
<keyword evidence="3" id="KW-0067">ATP-binding</keyword>
<dbReference type="CDD" id="cd18785">
    <property type="entry name" value="SF2_C"/>
    <property type="match status" value="1"/>
</dbReference>
<keyword evidence="3" id="KW-0378">Hydrolase</keyword>
<dbReference type="Pfam" id="PF00271">
    <property type="entry name" value="Helicase_C"/>
    <property type="match status" value="1"/>
</dbReference>
<keyword evidence="3" id="KW-0547">Nucleotide-binding</keyword>
<dbReference type="RefSeq" id="WP_154810899.1">
    <property type="nucleotide sequence ID" value="NZ_VIAQ01000020.1"/>
</dbReference>
<dbReference type="SMART" id="SM00490">
    <property type="entry name" value="HELICc"/>
    <property type="match status" value="1"/>
</dbReference>
<evidence type="ECO:0000313" key="4">
    <source>
        <dbReference type="Proteomes" id="UP000319335"/>
    </source>
</evidence>
<comment type="caution">
    <text evidence="3">The sequence shown here is derived from an EMBL/GenBank/DDBJ whole genome shotgun (WGS) entry which is preliminary data.</text>
</comment>
<dbReference type="PROSITE" id="PS51194">
    <property type="entry name" value="HELICASE_CTER"/>
    <property type="match status" value="1"/>
</dbReference>
<dbReference type="GO" id="GO:0004386">
    <property type="term" value="F:helicase activity"/>
    <property type="evidence" value="ECO:0007669"/>
    <property type="project" value="UniProtKB-KW"/>
</dbReference>
<evidence type="ECO:0000259" key="2">
    <source>
        <dbReference type="PROSITE" id="PS51194"/>
    </source>
</evidence>
<proteinExistence type="predicted"/>
<accession>A0A7Z8KLG6</accession>
<dbReference type="OrthoDB" id="114689at2157"/>
<protein>
    <submittedName>
        <fullName evidence="3">DNA/RNA helicase</fullName>
    </submittedName>
</protein>
<dbReference type="Gene3D" id="3.40.50.300">
    <property type="entry name" value="P-loop containing nucleotide triphosphate hydrolases"/>
    <property type="match status" value="1"/>
</dbReference>
<name>A0A7Z8KLG6_9EURY</name>
<feature type="domain" description="Helicase C-terminal" evidence="2">
    <location>
        <begin position="961"/>
        <end position="1126"/>
    </location>
</feature>
<dbReference type="AlphaFoldDB" id="A0A7Z8KLG6"/>
<dbReference type="InterPro" id="IPR001650">
    <property type="entry name" value="Helicase_C-like"/>
</dbReference>
<feature type="compositionally biased region" description="Acidic residues" evidence="1">
    <location>
        <begin position="60"/>
        <end position="70"/>
    </location>
</feature>
<dbReference type="InterPro" id="IPR027417">
    <property type="entry name" value="P-loop_NTPase"/>
</dbReference>
<reference evidence="3 4" key="1">
    <citation type="submission" date="2019-06" db="EMBL/GenBank/DDBJ databases">
        <title>Draft genome sequence of Methanolobus vulcani B1d.</title>
        <authorList>
            <person name="Creighbaum A.J."/>
            <person name="Ticak T."/>
            <person name="Hariraju D."/>
            <person name="Arivett B.A."/>
            <person name="Ferguson D.J.Jr."/>
        </authorList>
    </citation>
    <scope>NUCLEOTIDE SEQUENCE [LARGE SCALE GENOMIC DNA]</scope>
    <source>
        <strain evidence="3 4">B1d</strain>
    </source>
</reference>
<evidence type="ECO:0000256" key="1">
    <source>
        <dbReference type="SAM" id="MobiDB-lite"/>
    </source>
</evidence>
<keyword evidence="4" id="KW-1185">Reference proteome</keyword>
<dbReference type="EMBL" id="VIAQ01000020">
    <property type="protein sequence ID" value="TQD23583.1"/>
    <property type="molecule type" value="Genomic_DNA"/>
</dbReference>
<dbReference type="Proteomes" id="UP000319335">
    <property type="component" value="Unassembled WGS sequence"/>
</dbReference>